<gene>
    <name evidence="1" type="ORF">BGC07_13070</name>
</gene>
<evidence type="ECO:0000313" key="1">
    <source>
        <dbReference type="EMBL" id="ODN43664.1"/>
    </source>
</evidence>
<dbReference type="EMBL" id="MDTU01000001">
    <property type="protein sequence ID" value="ODN43664.1"/>
    <property type="molecule type" value="Genomic_DNA"/>
</dbReference>
<proteinExistence type="predicted"/>
<dbReference type="NCBIfam" id="TIGR01484">
    <property type="entry name" value="HAD-SF-IIB"/>
    <property type="match status" value="1"/>
</dbReference>
<dbReference type="RefSeq" id="WP_069313462.1">
    <property type="nucleotide sequence ID" value="NZ_MDTU01000001.1"/>
</dbReference>
<evidence type="ECO:0000313" key="2">
    <source>
        <dbReference type="Proteomes" id="UP000094329"/>
    </source>
</evidence>
<dbReference type="Gene3D" id="3.40.50.1000">
    <property type="entry name" value="HAD superfamily/HAD-like"/>
    <property type="match status" value="1"/>
</dbReference>
<sequence>MNNETSIQCADLKYVVLDVDGTILEPDSNISWETEQAILALVESDFEVIFATARPYRDAIPVLPKSLQHLTIIGCNGGLIYENHQLVTSMILNNQLVEEALALLNAHDIAFVVDGVLDYATCDKYHDFYHYLEDEPKALDAVLVNGVVKIMVLDEHQPVLTRLNQWENEARCTLQFHRNEVMYAVSAPGVNKLQGIKTLGLDPQKCIMFGNDLNDLELLRHAGQAYVVGESLTTAERPSGHVHISAVGQVHDHLLKLALMASEVSV</sequence>
<reference evidence="1 2" key="1">
    <citation type="submission" date="2016-08" db="EMBL/GenBank/DDBJ databases">
        <title>Draft genome sequence of Candidatus Piscirickettsia litoralis, from seawater.</title>
        <authorList>
            <person name="Wan X."/>
            <person name="Lee A.J."/>
            <person name="Hou S."/>
            <person name="Donachie S.P."/>
        </authorList>
    </citation>
    <scope>NUCLEOTIDE SEQUENCE [LARGE SCALE GENOMIC DNA]</scope>
    <source>
        <strain evidence="1 2">Y2</strain>
    </source>
</reference>
<dbReference type="InterPro" id="IPR023214">
    <property type="entry name" value="HAD_sf"/>
</dbReference>
<organism evidence="1 2">
    <name type="scientific">Piscirickettsia litoralis</name>
    <dbReference type="NCBI Taxonomy" id="1891921"/>
    <lineage>
        <taxon>Bacteria</taxon>
        <taxon>Pseudomonadati</taxon>
        <taxon>Pseudomonadota</taxon>
        <taxon>Gammaproteobacteria</taxon>
        <taxon>Thiotrichales</taxon>
        <taxon>Piscirickettsiaceae</taxon>
        <taxon>Piscirickettsia</taxon>
    </lineage>
</organism>
<accession>A0ABX3AC04</accession>
<dbReference type="SUPFAM" id="SSF56784">
    <property type="entry name" value="HAD-like"/>
    <property type="match status" value="1"/>
</dbReference>
<evidence type="ECO:0008006" key="3">
    <source>
        <dbReference type="Google" id="ProtNLM"/>
    </source>
</evidence>
<protein>
    <recommendedName>
        <fullName evidence="3">Hydrolase</fullName>
    </recommendedName>
</protein>
<dbReference type="Gene3D" id="3.30.1240.10">
    <property type="match status" value="1"/>
</dbReference>
<dbReference type="Pfam" id="PF08282">
    <property type="entry name" value="Hydrolase_3"/>
    <property type="match status" value="1"/>
</dbReference>
<dbReference type="Proteomes" id="UP000094329">
    <property type="component" value="Unassembled WGS sequence"/>
</dbReference>
<dbReference type="InterPro" id="IPR036412">
    <property type="entry name" value="HAD-like_sf"/>
</dbReference>
<keyword evidence="2" id="KW-1185">Reference proteome</keyword>
<comment type="caution">
    <text evidence="1">The sequence shown here is derived from an EMBL/GenBank/DDBJ whole genome shotgun (WGS) entry which is preliminary data.</text>
</comment>
<dbReference type="PANTHER" id="PTHR10000">
    <property type="entry name" value="PHOSPHOSERINE PHOSPHATASE"/>
    <property type="match status" value="1"/>
</dbReference>
<dbReference type="InterPro" id="IPR006379">
    <property type="entry name" value="HAD-SF_hydro_IIB"/>
</dbReference>
<dbReference type="PANTHER" id="PTHR10000:SF8">
    <property type="entry name" value="HAD SUPERFAMILY HYDROLASE-LIKE, TYPE 3"/>
    <property type="match status" value="1"/>
</dbReference>
<name>A0ABX3AC04_9GAMM</name>